<proteinExistence type="predicted"/>
<dbReference type="Pfam" id="PF01872">
    <property type="entry name" value="RibD_C"/>
    <property type="match status" value="1"/>
</dbReference>
<keyword evidence="3" id="KW-0560">Oxidoreductase</keyword>
<comment type="caution">
    <text evidence="5">The sequence shown here is derived from an EMBL/GenBank/DDBJ whole genome shotgun (WGS) entry which is preliminary data.</text>
</comment>
<name>A0A2A9EGZ0_9MICO</name>
<comment type="pathway">
    <text evidence="1">Cofactor biosynthesis; riboflavin biosynthesis.</text>
</comment>
<dbReference type="AlphaFoldDB" id="A0A2A9EGZ0"/>
<dbReference type="Proteomes" id="UP000222106">
    <property type="component" value="Unassembled WGS sequence"/>
</dbReference>
<feature type="domain" description="Bacterial bifunctional deaminase-reductase C-terminal" evidence="4">
    <location>
        <begin position="4"/>
        <end position="197"/>
    </location>
</feature>
<dbReference type="SUPFAM" id="SSF53597">
    <property type="entry name" value="Dihydrofolate reductase-like"/>
    <property type="match status" value="1"/>
</dbReference>
<evidence type="ECO:0000313" key="5">
    <source>
        <dbReference type="EMBL" id="PFG38113.1"/>
    </source>
</evidence>
<dbReference type="EMBL" id="PDJI01000004">
    <property type="protein sequence ID" value="PFG38113.1"/>
    <property type="molecule type" value="Genomic_DNA"/>
</dbReference>
<dbReference type="InterPro" id="IPR024072">
    <property type="entry name" value="DHFR-like_dom_sf"/>
</dbReference>
<dbReference type="InterPro" id="IPR002734">
    <property type="entry name" value="RibDG_C"/>
</dbReference>
<evidence type="ECO:0000256" key="1">
    <source>
        <dbReference type="ARBA" id="ARBA00005104"/>
    </source>
</evidence>
<dbReference type="GO" id="GO:0008703">
    <property type="term" value="F:5-amino-6-(5-phosphoribosylamino)uracil reductase activity"/>
    <property type="evidence" value="ECO:0007669"/>
    <property type="project" value="InterPro"/>
</dbReference>
<dbReference type="OrthoDB" id="3825908at2"/>
<dbReference type="RefSeq" id="WP_098482447.1">
    <property type="nucleotide sequence ID" value="NZ_PDJI01000004.1"/>
</dbReference>
<evidence type="ECO:0000259" key="4">
    <source>
        <dbReference type="Pfam" id="PF01872"/>
    </source>
</evidence>
<accession>A0A2A9EGZ0</accession>
<reference evidence="5 6" key="1">
    <citation type="submission" date="2017-10" db="EMBL/GenBank/DDBJ databases">
        <title>Sequencing the genomes of 1000 actinobacteria strains.</title>
        <authorList>
            <person name="Klenk H.-P."/>
        </authorList>
    </citation>
    <scope>NUCLEOTIDE SEQUENCE [LARGE SCALE GENOMIC DNA]</scope>
    <source>
        <strain evidence="5 6">DSM 21838</strain>
    </source>
</reference>
<dbReference type="PANTHER" id="PTHR38011:SF7">
    <property type="entry name" value="2,5-DIAMINO-6-RIBOSYLAMINO-4(3H)-PYRIMIDINONE 5'-PHOSPHATE REDUCTASE"/>
    <property type="match status" value="1"/>
</dbReference>
<dbReference type="Gene3D" id="3.40.430.10">
    <property type="entry name" value="Dihydrofolate Reductase, subunit A"/>
    <property type="match status" value="1"/>
</dbReference>
<organism evidence="5 6">
    <name type="scientific">Georgenia soli</name>
    <dbReference type="NCBI Taxonomy" id="638953"/>
    <lineage>
        <taxon>Bacteria</taxon>
        <taxon>Bacillati</taxon>
        <taxon>Actinomycetota</taxon>
        <taxon>Actinomycetes</taxon>
        <taxon>Micrococcales</taxon>
        <taxon>Bogoriellaceae</taxon>
        <taxon>Georgenia</taxon>
    </lineage>
</organism>
<evidence type="ECO:0000256" key="2">
    <source>
        <dbReference type="ARBA" id="ARBA00022857"/>
    </source>
</evidence>
<evidence type="ECO:0000256" key="3">
    <source>
        <dbReference type="ARBA" id="ARBA00023002"/>
    </source>
</evidence>
<sequence length="218" mass="22873">MARPFVVVHVAVALDGATTGFPVDVERFYALAATWHEDVTLTGADTILAQEAVLRASPGPGPAAGGPLLAVVDGRARVSAWRELRDAGYWSAVLALRCRATPPREDGGWRPEELVVGEDRVDLRAALEALGRRAGTKVVRVDSGGGLTGALLAEGLVDEVSLLVHPAWSGASGRAWHGQAVAPAAELRLAAAERLGDLVWLRYRFGGAASRDGATGER</sequence>
<dbReference type="GO" id="GO:0009231">
    <property type="term" value="P:riboflavin biosynthetic process"/>
    <property type="evidence" value="ECO:0007669"/>
    <property type="project" value="InterPro"/>
</dbReference>
<gene>
    <name evidence="5" type="ORF">ATJ97_0583</name>
</gene>
<protein>
    <submittedName>
        <fullName evidence="5">2,5-diamino-6-(Ribosylamino)-4(3H)-pyrimidinone 5'-phosphate reductase</fullName>
    </submittedName>
</protein>
<keyword evidence="6" id="KW-1185">Reference proteome</keyword>
<keyword evidence="2" id="KW-0521">NADP</keyword>
<dbReference type="InterPro" id="IPR050765">
    <property type="entry name" value="Riboflavin_Biosynth_HTPR"/>
</dbReference>
<dbReference type="PANTHER" id="PTHR38011">
    <property type="entry name" value="DIHYDROFOLATE REDUCTASE FAMILY PROTEIN (AFU_ORTHOLOGUE AFUA_8G06820)"/>
    <property type="match status" value="1"/>
</dbReference>
<evidence type="ECO:0000313" key="6">
    <source>
        <dbReference type="Proteomes" id="UP000222106"/>
    </source>
</evidence>